<dbReference type="NCBIfam" id="NF009176">
    <property type="entry name" value="PRK12524.1"/>
    <property type="match status" value="1"/>
</dbReference>
<dbReference type="GO" id="GO:0003677">
    <property type="term" value="F:DNA binding"/>
    <property type="evidence" value="ECO:0007669"/>
    <property type="project" value="UniProtKB-KW"/>
</dbReference>
<dbReference type="Pfam" id="PF04542">
    <property type="entry name" value="Sigma70_r2"/>
    <property type="match status" value="1"/>
</dbReference>
<evidence type="ECO:0000256" key="2">
    <source>
        <dbReference type="ARBA" id="ARBA00023015"/>
    </source>
</evidence>
<dbReference type="PANTHER" id="PTHR43133:SF8">
    <property type="entry name" value="RNA POLYMERASE SIGMA FACTOR HI_1459-RELATED"/>
    <property type="match status" value="1"/>
</dbReference>
<comment type="caution">
    <text evidence="8">The sequence shown here is derived from an EMBL/GenBank/DDBJ whole genome shotgun (WGS) entry which is preliminary data.</text>
</comment>
<gene>
    <name evidence="8" type="ORF">SUH3_03980</name>
</gene>
<dbReference type="Pfam" id="PF08281">
    <property type="entry name" value="Sigma70_r4_2"/>
    <property type="match status" value="1"/>
</dbReference>
<dbReference type="Gene3D" id="1.10.10.10">
    <property type="entry name" value="Winged helix-like DNA-binding domain superfamily/Winged helix DNA-binding domain"/>
    <property type="match status" value="1"/>
</dbReference>
<dbReference type="OrthoDB" id="9780326at2"/>
<comment type="similarity">
    <text evidence="1">Belongs to the sigma-70 factor family. ECF subfamily.</text>
</comment>
<accession>A0A073J6B5</accession>
<evidence type="ECO:0000256" key="3">
    <source>
        <dbReference type="ARBA" id="ARBA00023082"/>
    </source>
</evidence>
<keyword evidence="3" id="KW-0731">Sigma factor</keyword>
<dbReference type="InterPro" id="IPR013249">
    <property type="entry name" value="RNA_pol_sigma70_r4_t2"/>
</dbReference>
<keyword evidence="2" id="KW-0805">Transcription regulation</keyword>
<proteinExistence type="inferred from homology"/>
<keyword evidence="5" id="KW-0804">Transcription</keyword>
<dbReference type="GO" id="GO:0016987">
    <property type="term" value="F:sigma factor activity"/>
    <property type="evidence" value="ECO:0007669"/>
    <property type="project" value="UniProtKB-KW"/>
</dbReference>
<evidence type="ECO:0000313" key="9">
    <source>
        <dbReference type="Proteomes" id="UP000027746"/>
    </source>
</evidence>
<dbReference type="SUPFAM" id="SSF88659">
    <property type="entry name" value="Sigma3 and sigma4 domains of RNA polymerase sigma factors"/>
    <property type="match status" value="1"/>
</dbReference>
<protein>
    <submittedName>
        <fullName evidence="8">RNA polymerase sigma factor</fullName>
    </submittedName>
</protein>
<dbReference type="SUPFAM" id="SSF88946">
    <property type="entry name" value="Sigma2 domain of RNA polymerase sigma factors"/>
    <property type="match status" value="1"/>
</dbReference>
<dbReference type="AlphaFoldDB" id="A0A073J6B5"/>
<feature type="domain" description="RNA polymerase sigma-70 region 2" evidence="6">
    <location>
        <begin position="34"/>
        <end position="98"/>
    </location>
</feature>
<reference evidence="8 9" key="1">
    <citation type="submission" date="2014-01" db="EMBL/GenBank/DDBJ databases">
        <title>Sulfitobacter sp. H3 (MCCC 1A00686) Genome Sequencing.</title>
        <authorList>
            <person name="Lai Q."/>
            <person name="Hong Z."/>
        </authorList>
    </citation>
    <scope>NUCLEOTIDE SEQUENCE [LARGE SCALE GENOMIC DNA]</scope>
    <source>
        <strain evidence="8 9">H3</strain>
    </source>
</reference>
<evidence type="ECO:0000259" key="6">
    <source>
        <dbReference type="Pfam" id="PF04542"/>
    </source>
</evidence>
<dbReference type="GO" id="GO:0006352">
    <property type="term" value="P:DNA-templated transcription initiation"/>
    <property type="evidence" value="ECO:0007669"/>
    <property type="project" value="InterPro"/>
</dbReference>
<dbReference type="PANTHER" id="PTHR43133">
    <property type="entry name" value="RNA POLYMERASE ECF-TYPE SIGMA FACTO"/>
    <property type="match status" value="1"/>
</dbReference>
<dbReference type="Gene3D" id="1.10.1740.10">
    <property type="match status" value="1"/>
</dbReference>
<feature type="domain" description="RNA polymerase sigma factor 70 region 4 type 2" evidence="7">
    <location>
        <begin position="127"/>
        <end position="179"/>
    </location>
</feature>
<keyword evidence="9" id="KW-1185">Reference proteome</keyword>
<evidence type="ECO:0000256" key="1">
    <source>
        <dbReference type="ARBA" id="ARBA00010641"/>
    </source>
</evidence>
<dbReference type="InterPro" id="IPR013325">
    <property type="entry name" value="RNA_pol_sigma_r2"/>
</dbReference>
<dbReference type="RefSeq" id="WP_028955955.1">
    <property type="nucleotide sequence ID" value="NZ_CP054599.1"/>
</dbReference>
<dbReference type="InterPro" id="IPR007627">
    <property type="entry name" value="RNA_pol_sigma70_r2"/>
</dbReference>
<dbReference type="EMBL" id="JAMD01000001">
    <property type="protein sequence ID" value="KEJ98163.1"/>
    <property type="molecule type" value="Genomic_DNA"/>
</dbReference>
<keyword evidence="4" id="KW-0238">DNA-binding</keyword>
<dbReference type="Proteomes" id="UP000027746">
    <property type="component" value="Unassembled WGS sequence"/>
</dbReference>
<dbReference type="NCBIfam" id="TIGR02937">
    <property type="entry name" value="sigma70-ECF"/>
    <property type="match status" value="1"/>
</dbReference>
<evidence type="ECO:0000256" key="4">
    <source>
        <dbReference type="ARBA" id="ARBA00023125"/>
    </source>
</evidence>
<dbReference type="InterPro" id="IPR039425">
    <property type="entry name" value="RNA_pol_sigma-70-like"/>
</dbReference>
<evidence type="ECO:0000256" key="5">
    <source>
        <dbReference type="ARBA" id="ARBA00023163"/>
    </source>
</evidence>
<dbReference type="GeneID" id="68870717"/>
<dbReference type="InterPro" id="IPR036388">
    <property type="entry name" value="WH-like_DNA-bd_sf"/>
</dbReference>
<dbReference type="InterPro" id="IPR014284">
    <property type="entry name" value="RNA_pol_sigma-70_dom"/>
</dbReference>
<dbReference type="InterPro" id="IPR013324">
    <property type="entry name" value="RNA_pol_sigma_r3/r4-like"/>
</dbReference>
<name>A0A073J6B5_9RHOB</name>
<evidence type="ECO:0000313" key="8">
    <source>
        <dbReference type="EMBL" id="KEJ98163.1"/>
    </source>
</evidence>
<dbReference type="CDD" id="cd06171">
    <property type="entry name" value="Sigma70_r4"/>
    <property type="match status" value="1"/>
</dbReference>
<evidence type="ECO:0000259" key="7">
    <source>
        <dbReference type="Pfam" id="PF08281"/>
    </source>
</evidence>
<organism evidence="8 9">
    <name type="scientific">Pseudosulfitobacter pseudonitzschiae</name>
    <dbReference type="NCBI Taxonomy" id="1402135"/>
    <lineage>
        <taxon>Bacteria</taxon>
        <taxon>Pseudomonadati</taxon>
        <taxon>Pseudomonadota</taxon>
        <taxon>Alphaproteobacteria</taxon>
        <taxon>Rhodobacterales</taxon>
        <taxon>Roseobacteraceae</taxon>
        <taxon>Pseudosulfitobacter</taxon>
    </lineage>
</organism>
<sequence length="196" mass="21450">MDMPLDQDTETDDATLLARYARGDAAATRTLTLRLTPRVFGHAFRVLGDRAEAEDVAQDAMLRLWKIAPKWEADRAQVSTWLFRVTANLCTDRLRKRRGGPALDDIAEPADPAPGAEGQLQTRARMDALTAALQTLPDRQRQAVVLRHIEGLANPEIADILDVGVEAVESLTARGKRALKAALAPQKQALGYSDDS</sequence>